<evidence type="ECO:0000256" key="2">
    <source>
        <dbReference type="ARBA" id="ARBA00022448"/>
    </source>
</evidence>
<evidence type="ECO:0000256" key="5">
    <source>
        <dbReference type="ARBA" id="ARBA00023136"/>
    </source>
</evidence>
<evidence type="ECO:0000256" key="6">
    <source>
        <dbReference type="SAM" id="Phobius"/>
    </source>
</evidence>
<name>A0A146KJQ7_9EUKA</name>
<keyword evidence="2" id="KW-0813">Transport</keyword>
<dbReference type="AlphaFoldDB" id="A0A146KJQ7"/>
<feature type="non-terminal residue" evidence="8">
    <location>
        <position position="1"/>
    </location>
</feature>
<organism evidence="8">
    <name type="scientific">Trepomonas sp. PC1</name>
    <dbReference type="NCBI Taxonomy" id="1076344"/>
    <lineage>
        <taxon>Eukaryota</taxon>
        <taxon>Metamonada</taxon>
        <taxon>Diplomonadida</taxon>
        <taxon>Hexamitidae</taxon>
        <taxon>Hexamitinae</taxon>
        <taxon>Trepomonas</taxon>
    </lineage>
</organism>
<proteinExistence type="predicted"/>
<feature type="non-terminal residue" evidence="8">
    <location>
        <position position="159"/>
    </location>
</feature>
<accession>A0A146KJQ7</accession>
<evidence type="ECO:0000256" key="1">
    <source>
        <dbReference type="ARBA" id="ARBA00004211"/>
    </source>
</evidence>
<dbReference type="InterPro" id="IPR056173">
    <property type="entry name" value="Sec20_C"/>
</dbReference>
<feature type="domain" description="Sec20 C-terminal" evidence="7">
    <location>
        <begin position="72"/>
        <end position="154"/>
    </location>
</feature>
<keyword evidence="4 6" id="KW-1133">Transmembrane helix</keyword>
<keyword evidence="3 6" id="KW-0812">Transmembrane</keyword>
<evidence type="ECO:0000313" key="8">
    <source>
        <dbReference type="EMBL" id="JAP96368.1"/>
    </source>
</evidence>
<protein>
    <submittedName>
        <fullName evidence="8">SNARE, putative</fullName>
    </submittedName>
</protein>
<keyword evidence="5 6" id="KW-0472">Membrane</keyword>
<reference evidence="8" key="1">
    <citation type="submission" date="2015-07" db="EMBL/GenBank/DDBJ databases">
        <title>Adaptation to a free-living lifestyle via gene acquisitions in the diplomonad Trepomonas sp. PC1.</title>
        <authorList>
            <person name="Xu F."/>
            <person name="Jerlstrom-Hultqvist J."/>
            <person name="Kolisko M."/>
            <person name="Simpson A.G.B."/>
            <person name="Roger A.J."/>
            <person name="Svard S.G."/>
            <person name="Andersson J.O."/>
        </authorList>
    </citation>
    <scope>NUCLEOTIDE SEQUENCE</scope>
    <source>
        <strain evidence="8">PC1</strain>
    </source>
</reference>
<comment type="subcellular location">
    <subcellularLocation>
        <location evidence="1">Membrane</location>
        <topology evidence="1">Single-pass type IV membrane protein</topology>
    </subcellularLocation>
</comment>
<evidence type="ECO:0000256" key="3">
    <source>
        <dbReference type="ARBA" id="ARBA00022692"/>
    </source>
</evidence>
<sequence length="159" mass="18817">EIFKAQQFKDQNEFQIQVQFISNKLKQFKPQNKFDQIQYDFIVKDFENFTLQKSQKLLTKDQIQSLTTVQIIEQINQILTEENQRASDILNSLTKQTDVLQTIGLTHDKIQQSANQGTTFIKEIKSHEAKDQIIIIFLFSIFFVLSIFIIIRRIGKIFW</sequence>
<evidence type="ECO:0000256" key="4">
    <source>
        <dbReference type="ARBA" id="ARBA00022989"/>
    </source>
</evidence>
<dbReference type="GO" id="GO:0016020">
    <property type="term" value="C:membrane"/>
    <property type="evidence" value="ECO:0007669"/>
    <property type="project" value="UniProtKB-SubCell"/>
</dbReference>
<evidence type="ECO:0000259" key="7">
    <source>
        <dbReference type="Pfam" id="PF03908"/>
    </source>
</evidence>
<gene>
    <name evidence="8" type="ORF">TPC1_10318</name>
</gene>
<feature type="transmembrane region" description="Helical" evidence="6">
    <location>
        <begin position="133"/>
        <end position="151"/>
    </location>
</feature>
<dbReference type="EMBL" id="GDID01000238">
    <property type="protein sequence ID" value="JAP96368.1"/>
    <property type="molecule type" value="Transcribed_RNA"/>
</dbReference>
<dbReference type="Pfam" id="PF03908">
    <property type="entry name" value="Sec20"/>
    <property type="match status" value="1"/>
</dbReference>